<dbReference type="Gene3D" id="3.30.1240.10">
    <property type="match status" value="1"/>
</dbReference>
<dbReference type="AlphaFoldDB" id="A0A430B7N2"/>
<keyword evidence="2" id="KW-1185">Reference proteome</keyword>
<dbReference type="Proteomes" id="UP000288028">
    <property type="component" value="Unassembled WGS sequence"/>
</dbReference>
<accession>A0A430B7N2</accession>
<dbReference type="InterPro" id="IPR006379">
    <property type="entry name" value="HAD-SF_hydro_IIB"/>
</dbReference>
<dbReference type="PANTHER" id="PTHR10000:SF53">
    <property type="entry name" value="5-AMINO-6-(5-PHOSPHO-D-RIBITYLAMINO)URACIL PHOSPHATASE YBJI-RELATED"/>
    <property type="match status" value="1"/>
</dbReference>
<dbReference type="GeneID" id="95580572"/>
<dbReference type="Gene3D" id="3.40.50.1000">
    <property type="entry name" value="HAD superfamily/HAD-like"/>
    <property type="match status" value="1"/>
</dbReference>
<proteinExistence type="predicted"/>
<dbReference type="SUPFAM" id="SSF56784">
    <property type="entry name" value="HAD-like"/>
    <property type="match status" value="1"/>
</dbReference>
<sequence>MTVVFDLDGTTIFNGNKMTSEMEEAIKQLSFHRRIVFASARPIRDMLPVLPTDFHNYDLIGGNGAFVKQNNVLTTSAFSKEESQTIFNVIRKYKLNYLVDSSWNYSFYGDKEHPLYQGLDPDKTAKNIPIETINPIVKSVLFTTNPDIINELKKVGINVHFHGNEQLIDISPNGISKWTGFKQLETANDFIMFGNDANDIPMFKKASKSFIVGNLVKNIPNTTNIPKEKVIETILSLTNPIKEEVETN</sequence>
<evidence type="ECO:0000313" key="2">
    <source>
        <dbReference type="Proteomes" id="UP000288028"/>
    </source>
</evidence>
<organism evidence="1 2">
    <name type="scientific">Vagococcus carniphilus</name>
    <dbReference type="NCBI Taxonomy" id="218144"/>
    <lineage>
        <taxon>Bacteria</taxon>
        <taxon>Bacillati</taxon>
        <taxon>Bacillota</taxon>
        <taxon>Bacilli</taxon>
        <taxon>Lactobacillales</taxon>
        <taxon>Enterococcaceae</taxon>
        <taxon>Vagococcus</taxon>
    </lineage>
</organism>
<evidence type="ECO:0008006" key="3">
    <source>
        <dbReference type="Google" id="ProtNLM"/>
    </source>
</evidence>
<dbReference type="EMBL" id="NGKB01000002">
    <property type="protein sequence ID" value="RSU16336.1"/>
    <property type="molecule type" value="Genomic_DNA"/>
</dbReference>
<dbReference type="GO" id="GO:0005829">
    <property type="term" value="C:cytosol"/>
    <property type="evidence" value="ECO:0007669"/>
    <property type="project" value="TreeGrafter"/>
</dbReference>
<protein>
    <recommendedName>
        <fullName evidence="3">HAD family hydrolase</fullName>
    </recommendedName>
</protein>
<gene>
    <name evidence="1" type="ORF">CBF28_02075</name>
</gene>
<evidence type="ECO:0000313" key="1">
    <source>
        <dbReference type="EMBL" id="RSU16336.1"/>
    </source>
</evidence>
<comment type="caution">
    <text evidence="1">The sequence shown here is derived from an EMBL/GenBank/DDBJ whole genome shotgun (WGS) entry which is preliminary data.</text>
</comment>
<dbReference type="GO" id="GO:0016791">
    <property type="term" value="F:phosphatase activity"/>
    <property type="evidence" value="ECO:0007669"/>
    <property type="project" value="TreeGrafter"/>
</dbReference>
<dbReference type="OrthoDB" id="1650327at2"/>
<dbReference type="InterPro" id="IPR036412">
    <property type="entry name" value="HAD-like_sf"/>
</dbReference>
<dbReference type="InterPro" id="IPR023214">
    <property type="entry name" value="HAD_sf"/>
</dbReference>
<dbReference type="NCBIfam" id="TIGR01484">
    <property type="entry name" value="HAD-SF-IIB"/>
    <property type="match status" value="1"/>
</dbReference>
<dbReference type="GO" id="GO:0000287">
    <property type="term" value="F:magnesium ion binding"/>
    <property type="evidence" value="ECO:0007669"/>
    <property type="project" value="TreeGrafter"/>
</dbReference>
<name>A0A430B7N2_9ENTE</name>
<reference evidence="1 2" key="1">
    <citation type="submission" date="2017-05" db="EMBL/GenBank/DDBJ databases">
        <title>Vagococcus spp. assemblies.</title>
        <authorList>
            <person name="Gulvik C.A."/>
        </authorList>
    </citation>
    <scope>NUCLEOTIDE SEQUENCE [LARGE SCALE GENOMIC DNA]</scope>
    <source>
        <strain evidence="1 2">SS1714</strain>
    </source>
</reference>
<dbReference type="Pfam" id="PF08282">
    <property type="entry name" value="Hydrolase_3"/>
    <property type="match status" value="1"/>
</dbReference>
<dbReference type="RefSeq" id="WP_126791420.1">
    <property type="nucleotide sequence ID" value="NZ_CP060720.1"/>
</dbReference>
<dbReference type="PANTHER" id="PTHR10000">
    <property type="entry name" value="PHOSPHOSERINE PHOSPHATASE"/>
    <property type="match status" value="1"/>
</dbReference>